<reference evidence="1 2" key="1">
    <citation type="journal article" date="2016" name="Nat. Commun.">
        <title>Thousands of microbial genomes shed light on interconnected biogeochemical processes in an aquifer system.</title>
        <authorList>
            <person name="Anantharaman K."/>
            <person name="Brown C.T."/>
            <person name="Hug L.A."/>
            <person name="Sharon I."/>
            <person name="Castelle C.J."/>
            <person name="Probst A.J."/>
            <person name="Thomas B.C."/>
            <person name="Singh A."/>
            <person name="Wilkins M.J."/>
            <person name="Karaoz U."/>
            <person name="Brodie E.L."/>
            <person name="Williams K.H."/>
            <person name="Hubbard S.S."/>
            <person name="Banfield J.F."/>
        </authorList>
    </citation>
    <scope>NUCLEOTIDE SEQUENCE [LARGE SCALE GENOMIC DNA]</scope>
</reference>
<organism evidence="1 2">
    <name type="scientific">Candidatus Daviesbacteria bacterium RIFCSPHIGHO2_01_FULL_40_11</name>
    <dbReference type="NCBI Taxonomy" id="1797762"/>
    <lineage>
        <taxon>Bacteria</taxon>
        <taxon>Candidatus Daviesiibacteriota</taxon>
    </lineage>
</organism>
<accession>A0A1F5JL40</accession>
<evidence type="ECO:0000313" key="2">
    <source>
        <dbReference type="Proteomes" id="UP000177555"/>
    </source>
</evidence>
<evidence type="ECO:0000313" key="1">
    <source>
        <dbReference type="EMBL" id="OGE29357.1"/>
    </source>
</evidence>
<dbReference type="Proteomes" id="UP000177555">
    <property type="component" value="Unassembled WGS sequence"/>
</dbReference>
<protein>
    <submittedName>
        <fullName evidence="1">Uncharacterized protein</fullName>
    </submittedName>
</protein>
<proteinExistence type="predicted"/>
<name>A0A1F5JL40_9BACT</name>
<sequence length="189" mass="21872">MVFLLLFCLPKGGRFIGITLTKKVLTNFSLPNGRFFYGENMAVATAERLKSPVNIEPLLNGIGGLIKLDRNKVSKVSPWETIWETRIPHEVIFTTTAFCLKHQTALLFPVSPEQNEGVNHWRNQTKRDLIDHFNQTPRSKEVCRRLRKAHMIIPFDLTEIDMRETLGERCQRFLDNVTIGRNRLLKVIK</sequence>
<comment type="caution">
    <text evidence="1">The sequence shown here is derived from an EMBL/GenBank/DDBJ whole genome shotgun (WGS) entry which is preliminary data.</text>
</comment>
<gene>
    <name evidence="1" type="ORF">A2867_03320</name>
</gene>
<dbReference type="AlphaFoldDB" id="A0A1F5JL40"/>
<dbReference type="EMBL" id="MFCP01000007">
    <property type="protein sequence ID" value="OGE29357.1"/>
    <property type="molecule type" value="Genomic_DNA"/>
</dbReference>